<protein>
    <submittedName>
        <fullName evidence="2">Uncharacterized protein</fullName>
    </submittedName>
</protein>
<evidence type="ECO:0000313" key="3">
    <source>
        <dbReference type="Proteomes" id="UP001603857"/>
    </source>
</evidence>
<evidence type="ECO:0000313" key="2">
    <source>
        <dbReference type="EMBL" id="KAL2340369.1"/>
    </source>
</evidence>
<reference evidence="2 3" key="1">
    <citation type="submission" date="2024-08" db="EMBL/GenBank/DDBJ databases">
        <title>Insights into the chromosomal genome structure of Flemingia macrophylla.</title>
        <authorList>
            <person name="Ding Y."/>
            <person name="Zhao Y."/>
            <person name="Bi W."/>
            <person name="Wu M."/>
            <person name="Zhao G."/>
            <person name="Gong Y."/>
            <person name="Li W."/>
            <person name="Zhang P."/>
        </authorList>
    </citation>
    <scope>NUCLEOTIDE SEQUENCE [LARGE SCALE GENOMIC DNA]</scope>
    <source>
        <strain evidence="2">DYQJB</strain>
        <tissue evidence="2">Leaf</tissue>
    </source>
</reference>
<evidence type="ECO:0000256" key="1">
    <source>
        <dbReference type="SAM" id="MobiDB-lite"/>
    </source>
</evidence>
<feature type="region of interest" description="Disordered" evidence="1">
    <location>
        <begin position="96"/>
        <end position="135"/>
    </location>
</feature>
<proteinExistence type="predicted"/>
<dbReference type="AlphaFoldDB" id="A0ABD1MX12"/>
<feature type="compositionally biased region" description="Basic and acidic residues" evidence="1">
    <location>
        <begin position="118"/>
        <end position="135"/>
    </location>
</feature>
<name>A0ABD1MX12_9FABA</name>
<comment type="caution">
    <text evidence="2">The sequence shown here is derived from an EMBL/GenBank/DDBJ whole genome shotgun (WGS) entry which is preliminary data.</text>
</comment>
<dbReference type="EMBL" id="JBGMDY010000003">
    <property type="protein sequence ID" value="KAL2340369.1"/>
    <property type="molecule type" value="Genomic_DNA"/>
</dbReference>
<accession>A0ABD1MX12</accession>
<sequence>MANLGCNVRLREGCLLPKIQGKFIVKTTPNLSEEFQSIYSQARSEAVSCGGGSQSSLIGSVQEERIRKQSWFTAAGGKNSKGRLYGVGKVSQGYRLGDRLPEPGHGIPDSAKILQLEEEVRQSREEARKSREEAR</sequence>
<organism evidence="2 3">
    <name type="scientific">Flemingia macrophylla</name>
    <dbReference type="NCBI Taxonomy" id="520843"/>
    <lineage>
        <taxon>Eukaryota</taxon>
        <taxon>Viridiplantae</taxon>
        <taxon>Streptophyta</taxon>
        <taxon>Embryophyta</taxon>
        <taxon>Tracheophyta</taxon>
        <taxon>Spermatophyta</taxon>
        <taxon>Magnoliopsida</taxon>
        <taxon>eudicotyledons</taxon>
        <taxon>Gunneridae</taxon>
        <taxon>Pentapetalae</taxon>
        <taxon>rosids</taxon>
        <taxon>fabids</taxon>
        <taxon>Fabales</taxon>
        <taxon>Fabaceae</taxon>
        <taxon>Papilionoideae</taxon>
        <taxon>50 kb inversion clade</taxon>
        <taxon>NPAAA clade</taxon>
        <taxon>indigoferoid/millettioid clade</taxon>
        <taxon>Phaseoleae</taxon>
        <taxon>Flemingia</taxon>
    </lineage>
</organism>
<keyword evidence="3" id="KW-1185">Reference proteome</keyword>
<dbReference type="Proteomes" id="UP001603857">
    <property type="component" value="Unassembled WGS sequence"/>
</dbReference>
<gene>
    <name evidence="2" type="ORF">Fmac_008309</name>
</gene>